<dbReference type="Proteomes" id="UP001384579">
    <property type="component" value="Unassembled WGS sequence"/>
</dbReference>
<dbReference type="RefSeq" id="WP_340525585.1">
    <property type="nucleotide sequence ID" value="NZ_JBBLXS010000068.1"/>
</dbReference>
<proteinExistence type="predicted"/>
<reference evidence="1 2" key="1">
    <citation type="journal article" date="2020" name="Harmful Algae">
        <title>Molecular and morphological characterization of a novel dihydroanatoxin-a producing Microcoleus species (cyanobacteria) from the Russian River, California, USA.</title>
        <authorList>
            <person name="Conklin K.Y."/>
            <person name="Stancheva R."/>
            <person name="Otten T.G."/>
            <person name="Fadness R."/>
            <person name="Boyer G.L."/>
            <person name="Read B."/>
            <person name="Zhang X."/>
            <person name="Sheath R.G."/>
        </authorList>
    </citation>
    <scope>NUCLEOTIDE SEQUENCE [LARGE SCALE GENOMIC DNA]</scope>
    <source>
        <strain evidence="1 2">PTRS2</strain>
    </source>
</reference>
<evidence type="ECO:0000313" key="1">
    <source>
        <dbReference type="EMBL" id="MEK0184707.1"/>
    </source>
</evidence>
<keyword evidence="2" id="KW-1185">Reference proteome</keyword>
<sequence>MFTSIAQGLNCMNLRLVTSSDETLKMFWVRSNQISQPIRQQHIPKSLPL</sequence>
<gene>
    <name evidence="1" type="ORF">WMG39_07525</name>
</gene>
<comment type="caution">
    <text evidence="1">The sequence shown here is derived from an EMBL/GenBank/DDBJ whole genome shotgun (WGS) entry which is preliminary data.</text>
</comment>
<dbReference type="EMBL" id="JBBLXS010000068">
    <property type="protein sequence ID" value="MEK0184707.1"/>
    <property type="molecule type" value="Genomic_DNA"/>
</dbReference>
<accession>A0ABU8YK29</accession>
<protein>
    <submittedName>
        <fullName evidence="1">Uncharacterized protein</fullName>
    </submittedName>
</protein>
<name>A0ABU8YK29_9CYAN</name>
<evidence type="ECO:0000313" key="2">
    <source>
        <dbReference type="Proteomes" id="UP001384579"/>
    </source>
</evidence>
<organism evidence="1 2">
    <name type="scientific">Microcoleus anatoxicus PTRS2</name>
    <dbReference type="NCBI Taxonomy" id="2705321"/>
    <lineage>
        <taxon>Bacteria</taxon>
        <taxon>Bacillati</taxon>
        <taxon>Cyanobacteriota</taxon>
        <taxon>Cyanophyceae</taxon>
        <taxon>Oscillatoriophycideae</taxon>
        <taxon>Oscillatoriales</taxon>
        <taxon>Microcoleaceae</taxon>
        <taxon>Microcoleus</taxon>
        <taxon>Microcoleus anatoxicus</taxon>
    </lineage>
</organism>